<dbReference type="Proteomes" id="UP000250744">
    <property type="component" value="Unassembled WGS sequence"/>
</dbReference>
<name>A0A364NJ46_9GAMM</name>
<dbReference type="PANTHER" id="PTHR33525:SF4">
    <property type="entry name" value="CYCLIC DI-GMP PHOSPHODIESTERASE CDGJ"/>
    <property type="match status" value="1"/>
</dbReference>
<gene>
    <name evidence="2" type="ORF">DN062_14310</name>
</gene>
<dbReference type="EMBL" id="QKRX01000012">
    <property type="protein sequence ID" value="RAU17086.1"/>
    <property type="molecule type" value="Genomic_DNA"/>
</dbReference>
<dbReference type="PROSITE" id="PS51833">
    <property type="entry name" value="HDOD"/>
    <property type="match status" value="1"/>
</dbReference>
<accession>A0A364NJ46</accession>
<dbReference type="OrthoDB" id="6188783at2"/>
<keyword evidence="3" id="KW-1185">Reference proteome</keyword>
<feature type="domain" description="HDOD" evidence="1">
    <location>
        <begin position="22"/>
        <end position="216"/>
    </location>
</feature>
<protein>
    <recommendedName>
        <fullName evidence="1">HDOD domain-containing protein</fullName>
    </recommendedName>
</protein>
<evidence type="ECO:0000313" key="2">
    <source>
        <dbReference type="EMBL" id="RAU17086.1"/>
    </source>
</evidence>
<dbReference type="Gene3D" id="1.10.3210.10">
    <property type="entry name" value="Hypothetical protein af1432"/>
    <property type="match status" value="1"/>
</dbReference>
<dbReference type="InterPro" id="IPR052340">
    <property type="entry name" value="RNase_Y/CdgJ"/>
</dbReference>
<dbReference type="InterPro" id="IPR013976">
    <property type="entry name" value="HDOD"/>
</dbReference>
<sequence>MSNTISPKGVDAWLTFLTDKPLPVRASTLIRLKKALNSPSSTLITLPPIISHDPVLCFHLCCEAQRLLANRHAKVTSLNHAVQALGFDRIEQLAANLTVLKLNPHSTPQKMYFRAIADSHHAATQVADWLHLRNASYREEAKMASLFYGFIHWLMWLYAPFHKEAYQEKVYKHNQDVVLAEHDVFGCTLQELGQKLGSLLHVPELTLDALNHDSSPSSSLLGLLHLKAMGDARLEVKDLREVNHLIQQPFFPVKLSNWLALTATRGWDSDKAKRIFEIISDYLQLRGYDAQARLHTQCAESARQYHLPGVLSPATELLWIASKPYIPGLFSSAEKAQSESLYPPIASTLPEPVEPTPVADQETQSLPVPDFADAETYKHIATQFHAADSGYSRPGQVLKDLLKGLKLGLGLERVLLLSVDVPNNRIQTAYQVGFGKDHALTGFEMAYDIPSLLKRLCEKPANHVCQKSNRKQTHQALPHDFLKHVSESDFIMMSIFCNKMPIGIVYADRVPNSLELDDFYCERFRYLCSSATLAMKYMKQDSM</sequence>
<evidence type="ECO:0000259" key="1">
    <source>
        <dbReference type="PROSITE" id="PS51833"/>
    </source>
</evidence>
<dbReference type="PANTHER" id="PTHR33525">
    <property type="match status" value="1"/>
</dbReference>
<reference evidence="2 3" key="1">
    <citation type="submission" date="2018-06" db="EMBL/GenBank/DDBJ databases">
        <title>Nitrincola tibetense sp. nov., isolated from Lake XuguoCo on Tibetan Plateau.</title>
        <authorList>
            <person name="Xing P."/>
        </authorList>
    </citation>
    <scope>NUCLEOTIDE SEQUENCE [LARGE SCALE GENOMIC DNA]</scope>
    <source>
        <strain evidence="3">xg18</strain>
    </source>
</reference>
<dbReference type="SUPFAM" id="SSF109604">
    <property type="entry name" value="HD-domain/PDEase-like"/>
    <property type="match status" value="1"/>
</dbReference>
<evidence type="ECO:0000313" key="3">
    <source>
        <dbReference type="Proteomes" id="UP000250744"/>
    </source>
</evidence>
<comment type="caution">
    <text evidence="2">The sequence shown here is derived from an EMBL/GenBank/DDBJ whole genome shotgun (WGS) entry which is preliminary data.</text>
</comment>
<dbReference type="AlphaFoldDB" id="A0A364NJ46"/>
<dbReference type="Pfam" id="PF08668">
    <property type="entry name" value="HDOD"/>
    <property type="match status" value="1"/>
</dbReference>
<dbReference type="RefSeq" id="WP_112159992.1">
    <property type="nucleotide sequence ID" value="NZ_QKRX01000012.1"/>
</dbReference>
<organism evidence="2 3">
    <name type="scientific">Nitrincola tibetensis</name>
    <dbReference type="NCBI Taxonomy" id="2219697"/>
    <lineage>
        <taxon>Bacteria</taxon>
        <taxon>Pseudomonadati</taxon>
        <taxon>Pseudomonadota</taxon>
        <taxon>Gammaproteobacteria</taxon>
        <taxon>Oceanospirillales</taxon>
        <taxon>Oceanospirillaceae</taxon>
        <taxon>Nitrincola</taxon>
    </lineage>
</organism>
<proteinExistence type="predicted"/>